<dbReference type="PIRSF" id="PIRSF018266">
    <property type="entry name" value="FecR"/>
    <property type="match status" value="1"/>
</dbReference>
<accession>A0A9Q5X7V7</accession>
<dbReference type="GO" id="GO:0016989">
    <property type="term" value="F:sigma factor antagonist activity"/>
    <property type="evidence" value="ECO:0007669"/>
    <property type="project" value="TreeGrafter"/>
</dbReference>
<organism evidence="4 5">
    <name type="scientific">Parabacteroides johnsonii</name>
    <dbReference type="NCBI Taxonomy" id="387661"/>
    <lineage>
        <taxon>Bacteria</taxon>
        <taxon>Pseudomonadati</taxon>
        <taxon>Bacteroidota</taxon>
        <taxon>Bacteroidia</taxon>
        <taxon>Bacteroidales</taxon>
        <taxon>Tannerellaceae</taxon>
        <taxon>Parabacteroides</taxon>
    </lineage>
</organism>
<feature type="transmembrane region" description="Helical" evidence="1">
    <location>
        <begin position="97"/>
        <end position="117"/>
    </location>
</feature>
<dbReference type="PANTHER" id="PTHR30273:SF2">
    <property type="entry name" value="PROTEIN FECR"/>
    <property type="match status" value="1"/>
</dbReference>
<evidence type="ECO:0000256" key="1">
    <source>
        <dbReference type="SAM" id="Phobius"/>
    </source>
</evidence>
<evidence type="ECO:0008006" key="6">
    <source>
        <dbReference type="Google" id="ProtNLM"/>
    </source>
</evidence>
<dbReference type="InterPro" id="IPR012373">
    <property type="entry name" value="Ferrdict_sens_TM"/>
</dbReference>
<dbReference type="Gene3D" id="2.60.120.1440">
    <property type="match status" value="1"/>
</dbReference>
<evidence type="ECO:0000259" key="3">
    <source>
        <dbReference type="Pfam" id="PF16344"/>
    </source>
</evidence>
<keyword evidence="1" id="KW-0472">Membrane</keyword>
<dbReference type="Pfam" id="PF16344">
    <property type="entry name" value="FecR_C"/>
    <property type="match status" value="1"/>
</dbReference>
<evidence type="ECO:0000259" key="2">
    <source>
        <dbReference type="Pfam" id="PF04773"/>
    </source>
</evidence>
<dbReference type="Gene3D" id="3.55.50.30">
    <property type="match status" value="1"/>
</dbReference>
<dbReference type="Pfam" id="PF04773">
    <property type="entry name" value="FecR"/>
    <property type="match status" value="1"/>
</dbReference>
<feature type="domain" description="Protein FecR C-terminal" evidence="3">
    <location>
        <begin position="269"/>
        <end position="337"/>
    </location>
</feature>
<name>A0A9Q5X7V7_9BACT</name>
<dbReference type="RefSeq" id="WP_021862032.1">
    <property type="nucleotide sequence ID" value="NZ_CAJLBM010000008.1"/>
</dbReference>
<dbReference type="EMBL" id="NFIJ01000012">
    <property type="protein sequence ID" value="OUO04541.1"/>
    <property type="molecule type" value="Genomic_DNA"/>
</dbReference>
<protein>
    <recommendedName>
        <fullName evidence="6">Anti-sigma factor</fullName>
    </recommendedName>
</protein>
<dbReference type="Proteomes" id="UP000195975">
    <property type="component" value="Unassembled WGS sequence"/>
</dbReference>
<comment type="caution">
    <text evidence="4">The sequence shown here is derived from an EMBL/GenBank/DDBJ whole genome shotgun (WGS) entry which is preliminary data.</text>
</comment>
<keyword evidence="1" id="KW-0812">Transmembrane</keyword>
<dbReference type="FunFam" id="2.60.120.1440:FF:000001">
    <property type="entry name" value="Putative anti-sigma factor"/>
    <property type="match status" value="1"/>
</dbReference>
<feature type="domain" description="FecR protein" evidence="2">
    <location>
        <begin position="131"/>
        <end position="225"/>
    </location>
</feature>
<sequence length="340" mass="38394">MKESTNDINEIIIRYLDGSAALEEKMLLLRWLKQSDGNRDDFAVTRDLWLSCNVAAGNELEVDIALEKLKDRILLEQGRMEKESLTERKTLSVVLRWTRVAAVLLLLLGIGYGIGSWREHSVSDVIVQNQLITAKGSKGRFTLPDGSVVWLNSETKLTYPNQFTGNRRFVSLEGEAYFEVAKDAKKPFVVQAGEIDVEVLGTCFDLDSYSSGELVETALLNGSVKISGKALKDPVYLKPNELFRYRKSDQIASVEEAKVGLYADWIKDRLVFDNDCLADILISMEGRYNMDIECPKQFAASTHLSFTIRQESIEEVMEAMSLIAPIRYEMKNGKVYIIPK</sequence>
<reference evidence="5" key="1">
    <citation type="submission" date="2017-04" db="EMBL/GenBank/DDBJ databases">
        <title>Function of individual gut microbiota members based on whole genome sequencing of pure cultures obtained from chicken caecum.</title>
        <authorList>
            <person name="Medvecky M."/>
            <person name="Cejkova D."/>
            <person name="Polansky O."/>
            <person name="Karasova D."/>
            <person name="Kubasova T."/>
            <person name="Cizek A."/>
            <person name="Rychlik I."/>
        </authorList>
    </citation>
    <scope>NUCLEOTIDE SEQUENCE [LARGE SCALE GENOMIC DNA]</scope>
    <source>
        <strain evidence="5">An42</strain>
    </source>
</reference>
<dbReference type="InterPro" id="IPR032508">
    <property type="entry name" value="FecR_C"/>
</dbReference>
<gene>
    <name evidence="4" type="ORF">B5F96_11795</name>
</gene>
<keyword evidence="1" id="KW-1133">Transmembrane helix</keyword>
<dbReference type="PANTHER" id="PTHR30273">
    <property type="entry name" value="PERIPLASMIC SIGNAL SENSOR AND SIGMA FACTOR ACTIVATOR FECR-RELATED"/>
    <property type="match status" value="1"/>
</dbReference>
<proteinExistence type="predicted"/>
<dbReference type="InterPro" id="IPR006860">
    <property type="entry name" value="FecR"/>
</dbReference>
<evidence type="ECO:0000313" key="5">
    <source>
        <dbReference type="Proteomes" id="UP000195975"/>
    </source>
</evidence>
<evidence type="ECO:0000313" key="4">
    <source>
        <dbReference type="EMBL" id="OUO04541.1"/>
    </source>
</evidence>
<dbReference type="AlphaFoldDB" id="A0A9Q5X7V7"/>